<dbReference type="GO" id="GO:0016787">
    <property type="term" value="F:hydrolase activity"/>
    <property type="evidence" value="ECO:0007669"/>
    <property type="project" value="UniProtKB-KW"/>
</dbReference>
<evidence type="ECO:0000256" key="2">
    <source>
        <dbReference type="ARBA" id="ARBA00004123"/>
    </source>
</evidence>
<evidence type="ECO:0000313" key="9">
    <source>
        <dbReference type="EMBL" id="GFO10205.1"/>
    </source>
</evidence>
<evidence type="ECO:0000313" key="10">
    <source>
        <dbReference type="Proteomes" id="UP000735302"/>
    </source>
</evidence>
<gene>
    <name evidence="9" type="ORF">PoB_003671000</name>
</gene>
<organism evidence="9 10">
    <name type="scientific">Plakobranchus ocellatus</name>
    <dbReference type="NCBI Taxonomy" id="259542"/>
    <lineage>
        <taxon>Eukaryota</taxon>
        <taxon>Metazoa</taxon>
        <taxon>Spiralia</taxon>
        <taxon>Lophotrochozoa</taxon>
        <taxon>Mollusca</taxon>
        <taxon>Gastropoda</taxon>
        <taxon>Heterobranchia</taxon>
        <taxon>Euthyneura</taxon>
        <taxon>Panpulmonata</taxon>
        <taxon>Sacoglossa</taxon>
        <taxon>Placobranchoidea</taxon>
        <taxon>Plakobranchidae</taxon>
        <taxon>Plakobranchus</taxon>
    </lineage>
</organism>
<feature type="domain" description="DDE Tnp4" evidence="8">
    <location>
        <begin position="25"/>
        <end position="157"/>
    </location>
</feature>
<dbReference type="GO" id="GO:0004518">
    <property type="term" value="F:nuclease activity"/>
    <property type="evidence" value="ECO:0007669"/>
    <property type="project" value="UniProtKB-KW"/>
</dbReference>
<comment type="subcellular location">
    <subcellularLocation>
        <location evidence="2">Nucleus</location>
    </subcellularLocation>
</comment>
<dbReference type="PANTHER" id="PTHR22930">
    <property type="match status" value="1"/>
</dbReference>
<proteinExistence type="inferred from homology"/>
<evidence type="ECO:0000256" key="6">
    <source>
        <dbReference type="ARBA" id="ARBA00022801"/>
    </source>
</evidence>
<dbReference type="Proteomes" id="UP000735302">
    <property type="component" value="Unassembled WGS sequence"/>
</dbReference>
<dbReference type="InterPro" id="IPR027806">
    <property type="entry name" value="HARBI1_dom"/>
</dbReference>
<name>A0AAV4ASD1_9GAST</name>
<dbReference type="EMBL" id="BLXT01004148">
    <property type="protein sequence ID" value="GFO10205.1"/>
    <property type="molecule type" value="Genomic_DNA"/>
</dbReference>
<dbReference type="GO" id="GO:0005634">
    <property type="term" value="C:nucleus"/>
    <property type="evidence" value="ECO:0007669"/>
    <property type="project" value="UniProtKB-SubCell"/>
</dbReference>
<keyword evidence="5" id="KW-0479">Metal-binding</keyword>
<reference evidence="9 10" key="1">
    <citation type="journal article" date="2021" name="Elife">
        <title>Chloroplast acquisition without the gene transfer in kleptoplastic sea slugs, Plakobranchus ocellatus.</title>
        <authorList>
            <person name="Maeda T."/>
            <person name="Takahashi S."/>
            <person name="Yoshida T."/>
            <person name="Shimamura S."/>
            <person name="Takaki Y."/>
            <person name="Nagai Y."/>
            <person name="Toyoda A."/>
            <person name="Suzuki Y."/>
            <person name="Arimoto A."/>
            <person name="Ishii H."/>
            <person name="Satoh N."/>
            <person name="Nishiyama T."/>
            <person name="Hasebe M."/>
            <person name="Maruyama T."/>
            <person name="Minagawa J."/>
            <person name="Obokata J."/>
            <person name="Shigenobu S."/>
        </authorList>
    </citation>
    <scope>NUCLEOTIDE SEQUENCE [LARGE SCALE GENOMIC DNA]</scope>
</reference>
<dbReference type="PANTHER" id="PTHR22930:SF85">
    <property type="entry name" value="GH03217P-RELATED"/>
    <property type="match status" value="1"/>
</dbReference>
<sequence length="200" mass="22834">MSRSYWLYRLYSHTHYPSIWSSCRNLSNGKGYFSINAQAVCDANLRISSLVARWPGSTPDAIIFDNSVSSMRLENRELNGHLLGDNGYPNLPYLQTPILNPGNRGEQRYNISHKTTRNTVERLFGDLKRRFPALHFGIRFSPRRSATVITAARVLYNYGVDLHDVGVLDDFIQDIIPVHNLRIGNAAEAERQALIQNHFM</sequence>
<evidence type="ECO:0000256" key="4">
    <source>
        <dbReference type="ARBA" id="ARBA00022722"/>
    </source>
</evidence>
<evidence type="ECO:0000256" key="7">
    <source>
        <dbReference type="ARBA" id="ARBA00023242"/>
    </source>
</evidence>
<evidence type="ECO:0000256" key="1">
    <source>
        <dbReference type="ARBA" id="ARBA00001968"/>
    </source>
</evidence>
<comment type="caution">
    <text evidence="9">The sequence shown here is derived from an EMBL/GenBank/DDBJ whole genome shotgun (WGS) entry which is preliminary data.</text>
</comment>
<accession>A0AAV4ASD1</accession>
<evidence type="ECO:0000256" key="5">
    <source>
        <dbReference type="ARBA" id="ARBA00022723"/>
    </source>
</evidence>
<dbReference type="GO" id="GO:0046872">
    <property type="term" value="F:metal ion binding"/>
    <property type="evidence" value="ECO:0007669"/>
    <property type="project" value="UniProtKB-KW"/>
</dbReference>
<comment type="similarity">
    <text evidence="3">Belongs to the HARBI1 family.</text>
</comment>
<keyword evidence="10" id="KW-1185">Reference proteome</keyword>
<protein>
    <submittedName>
        <fullName evidence="9">F14d2.9-like protein</fullName>
    </submittedName>
</protein>
<keyword evidence="4" id="KW-0540">Nuclease</keyword>
<keyword evidence="6" id="KW-0378">Hydrolase</keyword>
<evidence type="ECO:0000256" key="3">
    <source>
        <dbReference type="ARBA" id="ARBA00006958"/>
    </source>
</evidence>
<dbReference type="PROSITE" id="PS51257">
    <property type="entry name" value="PROKAR_LIPOPROTEIN"/>
    <property type="match status" value="1"/>
</dbReference>
<keyword evidence="7" id="KW-0539">Nucleus</keyword>
<dbReference type="Pfam" id="PF13359">
    <property type="entry name" value="DDE_Tnp_4"/>
    <property type="match status" value="1"/>
</dbReference>
<evidence type="ECO:0000259" key="8">
    <source>
        <dbReference type="Pfam" id="PF13359"/>
    </source>
</evidence>
<dbReference type="AlphaFoldDB" id="A0AAV4ASD1"/>
<dbReference type="InterPro" id="IPR045249">
    <property type="entry name" value="HARBI1-like"/>
</dbReference>
<comment type="cofactor">
    <cofactor evidence="1">
        <name>a divalent metal cation</name>
        <dbReference type="ChEBI" id="CHEBI:60240"/>
    </cofactor>
</comment>